<keyword evidence="3" id="KW-1185">Reference proteome</keyword>
<accession>A0A369UPX3</accession>
<dbReference type="EMBL" id="QQAH01000017">
    <property type="protein sequence ID" value="RDD80379.1"/>
    <property type="molecule type" value="Genomic_DNA"/>
</dbReference>
<organism evidence="2 3">
    <name type="scientific">Dyella tabacisoli</name>
    <dbReference type="NCBI Taxonomy" id="2282381"/>
    <lineage>
        <taxon>Bacteria</taxon>
        <taxon>Pseudomonadati</taxon>
        <taxon>Pseudomonadota</taxon>
        <taxon>Gammaproteobacteria</taxon>
        <taxon>Lysobacterales</taxon>
        <taxon>Rhodanobacteraceae</taxon>
        <taxon>Dyella</taxon>
    </lineage>
</organism>
<protein>
    <submittedName>
        <fullName evidence="2">Uncharacterized protein</fullName>
    </submittedName>
</protein>
<evidence type="ECO:0000313" key="2">
    <source>
        <dbReference type="EMBL" id="RDD80379.1"/>
    </source>
</evidence>
<dbReference type="Proteomes" id="UP000253782">
    <property type="component" value="Unassembled WGS sequence"/>
</dbReference>
<keyword evidence="1" id="KW-0812">Transmembrane</keyword>
<feature type="transmembrane region" description="Helical" evidence="1">
    <location>
        <begin position="45"/>
        <end position="78"/>
    </location>
</feature>
<comment type="caution">
    <text evidence="2">The sequence shown here is derived from an EMBL/GenBank/DDBJ whole genome shotgun (WGS) entry which is preliminary data.</text>
</comment>
<dbReference type="AlphaFoldDB" id="A0A369UPX3"/>
<reference evidence="2 3" key="1">
    <citation type="submission" date="2018-07" db="EMBL/GenBank/DDBJ databases">
        <title>Dyella tabacisoli L4-6T, whole genome shotgun sequence.</title>
        <authorList>
            <person name="Zhou X.-K."/>
            <person name="Li W.-J."/>
            <person name="Duan Y.-Q."/>
        </authorList>
    </citation>
    <scope>NUCLEOTIDE SEQUENCE [LARGE SCALE GENOMIC DNA]</scope>
    <source>
        <strain evidence="2 3">L4-6</strain>
    </source>
</reference>
<evidence type="ECO:0000256" key="1">
    <source>
        <dbReference type="SAM" id="Phobius"/>
    </source>
</evidence>
<feature type="transmembrane region" description="Helical" evidence="1">
    <location>
        <begin position="21"/>
        <end position="39"/>
    </location>
</feature>
<evidence type="ECO:0000313" key="3">
    <source>
        <dbReference type="Proteomes" id="UP000253782"/>
    </source>
</evidence>
<sequence>MFLLDRRSLLHRRLPLQTSPRVVLAILLLPLSIWLRILLLDSSSSLLYLLLPLPLFVLLLLPSLLITRVAALLHFALLKMLRYYIRIRTIPVIFRSNRILLCPVARIARTRILPLVIRQWRSGWYGSAIPTVPATSTLLPVTSPVLTSAWRRVNAPA</sequence>
<gene>
    <name evidence="2" type="ORF">DVJ77_17205</name>
</gene>
<keyword evidence="1" id="KW-0472">Membrane</keyword>
<proteinExistence type="predicted"/>
<name>A0A369UPX3_9GAMM</name>
<keyword evidence="1" id="KW-1133">Transmembrane helix</keyword>